<dbReference type="PANTHER" id="PTHR42781">
    <property type="entry name" value="SPERMIDINE/PUTRESCINE IMPORT ATP-BINDING PROTEIN POTA"/>
    <property type="match status" value="1"/>
</dbReference>
<dbReference type="Pfam" id="PF08402">
    <property type="entry name" value="TOBE_2"/>
    <property type="match status" value="1"/>
</dbReference>
<dbReference type="FunFam" id="3.40.50.300:FF:000425">
    <property type="entry name" value="Probable ABC transporter, ATP-binding subunit"/>
    <property type="match status" value="1"/>
</dbReference>
<evidence type="ECO:0000313" key="6">
    <source>
        <dbReference type="EMBL" id="MBF9233734.1"/>
    </source>
</evidence>
<keyword evidence="3" id="KW-0547">Nucleotide-binding</keyword>
<protein>
    <submittedName>
        <fullName evidence="6">ABC transporter ATP-binding protein</fullName>
    </submittedName>
</protein>
<dbReference type="InterPro" id="IPR050093">
    <property type="entry name" value="ABC_SmlMolc_Importer"/>
</dbReference>
<dbReference type="PROSITE" id="PS50893">
    <property type="entry name" value="ABC_TRANSPORTER_2"/>
    <property type="match status" value="1"/>
</dbReference>
<comment type="caution">
    <text evidence="6">The sequence shown here is derived from an EMBL/GenBank/DDBJ whole genome shotgun (WGS) entry which is preliminary data.</text>
</comment>
<dbReference type="EMBL" id="JADQDO010000004">
    <property type="protein sequence ID" value="MBF9233734.1"/>
    <property type="molecule type" value="Genomic_DNA"/>
</dbReference>
<dbReference type="GO" id="GO:0015697">
    <property type="term" value="P:quaternary ammonium group transport"/>
    <property type="evidence" value="ECO:0007669"/>
    <property type="project" value="UniProtKB-ARBA"/>
</dbReference>
<organism evidence="6 7">
    <name type="scientific">Microvirga alba</name>
    <dbReference type="NCBI Taxonomy" id="2791025"/>
    <lineage>
        <taxon>Bacteria</taxon>
        <taxon>Pseudomonadati</taxon>
        <taxon>Pseudomonadota</taxon>
        <taxon>Alphaproteobacteria</taxon>
        <taxon>Hyphomicrobiales</taxon>
        <taxon>Methylobacteriaceae</taxon>
        <taxon>Microvirga</taxon>
    </lineage>
</organism>
<dbReference type="GO" id="GO:0005524">
    <property type="term" value="F:ATP binding"/>
    <property type="evidence" value="ECO:0007669"/>
    <property type="project" value="UniProtKB-KW"/>
</dbReference>
<evidence type="ECO:0000259" key="5">
    <source>
        <dbReference type="PROSITE" id="PS50893"/>
    </source>
</evidence>
<dbReference type="Pfam" id="PF00005">
    <property type="entry name" value="ABC_tran"/>
    <property type="match status" value="1"/>
</dbReference>
<dbReference type="Gene3D" id="2.40.50.100">
    <property type="match status" value="1"/>
</dbReference>
<dbReference type="InterPro" id="IPR013611">
    <property type="entry name" value="Transp-assoc_OB_typ2"/>
</dbReference>
<keyword evidence="7" id="KW-1185">Reference proteome</keyword>
<dbReference type="InterPro" id="IPR017871">
    <property type="entry name" value="ABC_transporter-like_CS"/>
</dbReference>
<dbReference type="PROSITE" id="PS00211">
    <property type="entry name" value="ABC_TRANSPORTER_1"/>
    <property type="match status" value="1"/>
</dbReference>
<dbReference type="InterPro" id="IPR027417">
    <property type="entry name" value="P-loop_NTPase"/>
</dbReference>
<evidence type="ECO:0000313" key="7">
    <source>
        <dbReference type="Proteomes" id="UP000599312"/>
    </source>
</evidence>
<dbReference type="Gene3D" id="3.40.50.300">
    <property type="entry name" value="P-loop containing nucleotide triphosphate hydrolases"/>
    <property type="match status" value="1"/>
</dbReference>
<dbReference type="GO" id="GO:0022857">
    <property type="term" value="F:transmembrane transporter activity"/>
    <property type="evidence" value="ECO:0007669"/>
    <property type="project" value="InterPro"/>
</dbReference>
<feature type="domain" description="ABC transporter" evidence="5">
    <location>
        <begin position="7"/>
        <end position="237"/>
    </location>
</feature>
<dbReference type="GO" id="GO:0016887">
    <property type="term" value="F:ATP hydrolysis activity"/>
    <property type="evidence" value="ECO:0007669"/>
    <property type="project" value="InterPro"/>
</dbReference>
<dbReference type="SMART" id="SM00382">
    <property type="entry name" value="AAA"/>
    <property type="match status" value="1"/>
</dbReference>
<dbReference type="Proteomes" id="UP000599312">
    <property type="component" value="Unassembled WGS sequence"/>
</dbReference>
<dbReference type="PANTHER" id="PTHR42781:SF4">
    <property type="entry name" value="SPERMIDINE_PUTRESCINE IMPORT ATP-BINDING PROTEIN POTA"/>
    <property type="match status" value="1"/>
</dbReference>
<gene>
    <name evidence="6" type="ORF">I2H38_10140</name>
</gene>
<evidence type="ECO:0000256" key="2">
    <source>
        <dbReference type="ARBA" id="ARBA00022448"/>
    </source>
</evidence>
<dbReference type="InterPro" id="IPR003439">
    <property type="entry name" value="ABC_transporter-like_ATP-bd"/>
</dbReference>
<comment type="similarity">
    <text evidence="1">Belongs to the ABC transporter superfamily.</text>
</comment>
<dbReference type="AlphaFoldDB" id="A0A931FN65"/>
<name>A0A931FN65_9HYPH</name>
<dbReference type="InterPro" id="IPR008995">
    <property type="entry name" value="Mo/tungstate-bd_C_term_dom"/>
</dbReference>
<keyword evidence="4 6" id="KW-0067">ATP-binding</keyword>
<dbReference type="RefSeq" id="WP_196271736.1">
    <property type="nucleotide sequence ID" value="NZ_JADQDO010000004.1"/>
</dbReference>
<reference evidence="6" key="1">
    <citation type="submission" date="2020-11" db="EMBL/GenBank/DDBJ databases">
        <authorList>
            <person name="Kim M.K."/>
        </authorList>
    </citation>
    <scope>NUCLEOTIDE SEQUENCE</scope>
    <source>
        <strain evidence="6">BT350</strain>
    </source>
</reference>
<dbReference type="SUPFAM" id="SSF50331">
    <property type="entry name" value="MOP-like"/>
    <property type="match status" value="1"/>
</dbReference>
<keyword evidence="2" id="KW-0813">Transport</keyword>
<evidence type="ECO:0000256" key="3">
    <source>
        <dbReference type="ARBA" id="ARBA00022741"/>
    </source>
</evidence>
<dbReference type="GO" id="GO:0043190">
    <property type="term" value="C:ATP-binding cassette (ABC) transporter complex"/>
    <property type="evidence" value="ECO:0007669"/>
    <property type="project" value="InterPro"/>
</dbReference>
<dbReference type="SUPFAM" id="SSF52540">
    <property type="entry name" value="P-loop containing nucleoside triphosphate hydrolases"/>
    <property type="match status" value="1"/>
</dbReference>
<evidence type="ECO:0000256" key="4">
    <source>
        <dbReference type="ARBA" id="ARBA00022840"/>
    </source>
</evidence>
<evidence type="ECO:0000256" key="1">
    <source>
        <dbReference type="ARBA" id="ARBA00005417"/>
    </source>
</evidence>
<dbReference type="InterPro" id="IPR003593">
    <property type="entry name" value="AAA+_ATPase"/>
</dbReference>
<sequence>MSQSTDLDLVNVTKQFGTHAAVNNVTFSVARGEFFSILGPSGCGKTTLMRMIAGFENPTSGDIRIRDKSMIGVPANRRPVNMVFQSLALFPMMSVGENIAYGLTCRGVGRAEADERATRMLERVGLKGFGERRVTALSGGQRQRVAIARCLVLEPTLVLLDEPLGALDLKLREHMKIELKQLQGQFNTTFAYITHDQSEALVMSDRIAVMNQGRFEQVGSPRELYHNPATPFVASFVGETNRWQGDVASASNGAVTVRLSTGGMLHGRGGVSQGAALSFVRPEAVALAQDAAALSSLPNRFEGRVSAVLFDGAASSLLIETPGFDQPVRAVLPQAGPLAGIEVGEAVHLGWTADAMKVFAA</sequence>
<proteinExistence type="inferred from homology"/>
<accession>A0A931FN65</accession>